<feature type="domain" description="Fe/B12 periplasmic-binding" evidence="3">
    <location>
        <begin position="51"/>
        <end position="349"/>
    </location>
</feature>
<evidence type="ECO:0000256" key="1">
    <source>
        <dbReference type="ARBA" id="ARBA00008814"/>
    </source>
</evidence>
<dbReference type="EMBL" id="JAADZU010000033">
    <property type="protein sequence ID" value="NDK90235.1"/>
    <property type="molecule type" value="Genomic_DNA"/>
</dbReference>
<dbReference type="Pfam" id="PF01497">
    <property type="entry name" value="Peripla_BP_2"/>
    <property type="match status" value="1"/>
</dbReference>
<evidence type="ECO:0000259" key="3">
    <source>
        <dbReference type="PROSITE" id="PS50983"/>
    </source>
</evidence>
<gene>
    <name evidence="4" type="ORF">GYA93_11670</name>
</gene>
<keyword evidence="5" id="KW-1185">Reference proteome</keyword>
<comment type="caution">
    <text evidence="4">The sequence shown here is derived from an EMBL/GenBank/DDBJ whole genome shotgun (WGS) entry which is preliminary data.</text>
</comment>
<evidence type="ECO:0000313" key="5">
    <source>
        <dbReference type="Proteomes" id="UP000466307"/>
    </source>
</evidence>
<dbReference type="Proteomes" id="UP000466307">
    <property type="component" value="Unassembled WGS sequence"/>
</dbReference>
<evidence type="ECO:0000256" key="2">
    <source>
        <dbReference type="SAM" id="SignalP"/>
    </source>
</evidence>
<proteinExistence type="inferred from homology"/>
<dbReference type="InterPro" id="IPR050902">
    <property type="entry name" value="ABC_Transporter_SBP"/>
</dbReference>
<dbReference type="AlphaFoldDB" id="A0A7K3LPR4"/>
<dbReference type="PANTHER" id="PTHR30535:SF7">
    <property type="entry name" value="IRON(III) DICITRATE-BINDING PROTEIN"/>
    <property type="match status" value="1"/>
</dbReference>
<dbReference type="InterPro" id="IPR002491">
    <property type="entry name" value="ABC_transptr_periplasmic_BD"/>
</dbReference>
<protein>
    <submittedName>
        <fullName evidence="4">ABC transporter substrate-binding protein</fullName>
    </submittedName>
</protein>
<dbReference type="PANTHER" id="PTHR30535">
    <property type="entry name" value="VITAMIN B12-BINDING PROTEIN"/>
    <property type="match status" value="1"/>
</dbReference>
<evidence type="ECO:0000313" key="4">
    <source>
        <dbReference type="EMBL" id="NDK90235.1"/>
    </source>
</evidence>
<feature type="chain" id="PRO_5039247023" evidence="2">
    <location>
        <begin position="20"/>
        <end position="393"/>
    </location>
</feature>
<dbReference type="Gene3D" id="3.40.50.300">
    <property type="entry name" value="P-loop containing nucleotide triphosphate hydrolases"/>
    <property type="match status" value="1"/>
</dbReference>
<keyword evidence="2" id="KW-0732">Signal</keyword>
<feature type="signal peptide" evidence="2">
    <location>
        <begin position="1"/>
        <end position="19"/>
    </location>
</feature>
<dbReference type="SUPFAM" id="SSF53807">
    <property type="entry name" value="Helical backbone' metal receptor"/>
    <property type="match status" value="1"/>
</dbReference>
<organism evidence="4 5">
    <name type="scientific">Gordonia desulfuricans</name>
    <dbReference type="NCBI Taxonomy" id="89051"/>
    <lineage>
        <taxon>Bacteria</taxon>
        <taxon>Bacillati</taxon>
        <taxon>Actinomycetota</taxon>
        <taxon>Actinomycetes</taxon>
        <taxon>Mycobacteriales</taxon>
        <taxon>Gordoniaceae</taxon>
        <taxon>Gordonia</taxon>
    </lineage>
</organism>
<dbReference type="PROSITE" id="PS50983">
    <property type="entry name" value="FE_B12_PBP"/>
    <property type="match status" value="1"/>
</dbReference>
<dbReference type="PROSITE" id="PS51257">
    <property type="entry name" value="PROKAR_LIPOPROTEIN"/>
    <property type="match status" value="1"/>
</dbReference>
<dbReference type="RefSeq" id="WP_083533896.1">
    <property type="nucleotide sequence ID" value="NZ_JAADZU010000033.1"/>
</dbReference>
<sequence length="393" mass="41539">MRRSLAIIGSLTIAAAAVACSTDSDGDAASAAAVSIENCGQTVAVEQAPQRVVSLNQGSTEILLSLGLADRMVGTATWTDPVKPDLAQANESVPRLADNKPSLETVLATEPDFVTASFGGTLGPGGVGDRDQFERLGVGTYLSPTDCVGRAATSVNADGARSEPLTMDLIYQEIRELAQIFDVSDRGEELISSLQQRYSAAAITGTDDNTSLVYWFADTQTPYMAGCCGSSGVISDAVGAKNIYADTTDEWPQVSWESVADRNPTAIVLADLSRRSELLLDEPTNHLDIAHQLDVLALVADLPVTSYVALHDLNLAARYCDRLLVMRSGRVVSFGPPAEVLTTELIADVYGVQTRILTDDGELTVVYKRSLGAGTRPEAGASRQPATTSHTAT</sequence>
<reference evidence="4 5" key="1">
    <citation type="submission" date="2020-01" db="EMBL/GenBank/DDBJ databases">
        <title>Investigation of new actinobacteria for the biodesulphurisation of diesel fuel.</title>
        <authorList>
            <person name="Athi Narayanan S.M."/>
        </authorList>
    </citation>
    <scope>NUCLEOTIDE SEQUENCE [LARGE SCALE GENOMIC DNA]</scope>
    <source>
        <strain evidence="4 5">213E</strain>
    </source>
</reference>
<comment type="similarity">
    <text evidence="1">Belongs to the bacterial solute-binding protein 8 family.</text>
</comment>
<dbReference type="InterPro" id="IPR027417">
    <property type="entry name" value="P-loop_NTPase"/>
</dbReference>
<dbReference type="SUPFAM" id="SSF52540">
    <property type="entry name" value="P-loop containing nucleoside triphosphate hydrolases"/>
    <property type="match status" value="1"/>
</dbReference>
<accession>A0A7K3LPR4</accession>
<dbReference type="Gene3D" id="3.40.50.1980">
    <property type="entry name" value="Nitrogenase molybdenum iron protein domain"/>
    <property type="match status" value="1"/>
</dbReference>
<name>A0A7K3LPR4_9ACTN</name>